<feature type="signal peptide" evidence="7">
    <location>
        <begin position="1"/>
        <end position="19"/>
    </location>
</feature>
<organism evidence="9 10">
    <name type="scientific">Rubripirellula lacrimiformis</name>
    <dbReference type="NCBI Taxonomy" id="1930273"/>
    <lineage>
        <taxon>Bacteria</taxon>
        <taxon>Pseudomonadati</taxon>
        <taxon>Planctomycetota</taxon>
        <taxon>Planctomycetia</taxon>
        <taxon>Pirellulales</taxon>
        <taxon>Pirellulaceae</taxon>
        <taxon>Rubripirellula</taxon>
    </lineage>
</organism>
<keyword evidence="4" id="KW-0186">Copper</keyword>
<dbReference type="NCBIfam" id="TIGR02603">
    <property type="entry name" value="CxxCH_TIGR02603"/>
    <property type="match status" value="1"/>
</dbReference>
<evidence type="ECO:0000256" key="5">
    <source>
        <dbReference type="PROSITE-ProRule" id="PRU00433"/>
    </source>
</evidence>
<dbReference type="GO" id="GO:0020037">
    <property type="term" value="F:heme binding"/>
    <property type="evidence" value="ECO:0007669"/>
    <property type="project" value="InterPro"/>
</dbReference>
<dbReference type="InterPro" id="IPR013320">
    <property type="entry name" value="ConA-like_dom_sf"/>
</dbReference>
<dbReference type="InterPro" id="IPR036909">
    <property type="entry name" value="Cyt_c-like_dom_sf"/>
</dbReference>
<dbReference type="EMBL" id="CP036525">
    <property type="protein sequence ID" value="QDT05036.1"/>
    <property type="molecule type" value="Genomic_DNA"/>
</dbReference>
<evidence type="ECO:0000313" key="9">
    <source>
        <dbReference type="EMBL" id="QDT05036.1"/>
    </source>
</evidence>
<dbReference type="OrthoDB" id="219211at2"/>
<dbReference type="Pfam" id="PF13385">
    <property type="entry name" value="Laminin_G_3"/>
    <property type="match status" value="1"/>
</dbReference>
<dbReference type="InterPro" id="IPR001791">
    <property type="entry name" value="Laminin_G"/>
</dbReference>
<dbReference type="PROSITE" id="PS51007">
    <property type="entry name" value="CYTC"/>
    <property type="match status" value="1"/>
</dbReference>
<dbReference type="GO" id="GO:0009055">
    <property type="term" value="F:electron transfer activity"/>
    <property type="evidence" value="ECO:0007669"/>
    <property type="project" value="InterPro"/>
</dbReference>
<dbReference type="Gene3D" id="2.60.40.420">
    <property type="entry name" value="Cupredoxins - blue copper proteins"/>
    <property type="match status" value="1"/>
</dbReference>
<dbReference type="Gene3D" id="1.10.760.10">
    <property type="entry name" value="Cytochrome c-like domain"/>
    <property type="match status" value="1"/>
</dbReference>
<accession>A0A517ND55</accession>
<dbReference type="SUPFAM" id="SSF63829">
    <property type="entry name" value="Calcium-dependent phosphotriesterase"/>
    <property type="match status" value="1"/>
</dbReference>
<feature type="region of interest" description="Disordered" evidence="6">
    <location>
        <begin position="275"/>
        <end position="299"/>
    </location>
</feature>
<dbReference type="InterPro" id="IPR028871">
    <property type="entry name" value="BlueCu_1_BS"/>
</dbReference>
<name>A0A517ND55_9BACT</name>
<feature type="chain" id="PRO_5022091793" evidence="7">
    <location>
        <begin position="20"/>
        <end position="1535"/>
    </location>
</feature>
<evidence type="ECO:0000256" key="3">
    <source>
        <dbReference type="ARBA" id="ARBA00023004"/>
    </source>
</evidence>
<evidence type="ECO:0000256" key="6">
    <source>
        <dbReference type="SAM" id="MobiDB-lite"/>
    </source>
</evidence>
<proteinExistence type="predicted"/>
<dbReference type="InterPro" id="IPR013427">
    <property type="entry name" value="Haem-bd_dom_put"/>
</dbReference>
<keyword evidence="2 5" id="KW-0479">Metal-binding</keyword>
<evidence type="ECO:0000256" key="1">
    <source>
        <dbReference type="ARBA" id="ARBA00022617"/>
    </source>
</evidence>
<dbReference type="InterPro" id="IPR011042">
    <property type="entry name" value="6-blade_b-propeller_TolB-like"/>
</dbReference>
<keyword evidence="7" id="KW-0732">Signal</keyword>
<dbReference type="InterPro" id="IPR046476">
    <property type="entry name" value="DUF6797"/>
</dbReference>
<dbReference type="SUPFAM" id="SSF49503">
    <property type="entry name" value="Cupredoxins"/>
    <property type="match status" value="1"/>
</dbReference>
<sequence length="1535" mass="168488" precursor="true">MLGILVSGLCNLLLTPLLAADDTAVLAPDRVVSWCIVPFDAKQRTPAQRAAMLQELGITRSAYDWRAQHVTEFEQEILEYQKHGIQFFAFWGAHDEAFKLFEKYQLHPQIWQMLGEVTGDTQQPKVEAAAQTLLPLARRTAALGCALGIYNHGGWGGEPQNMVQVCQRLHELGQDHVGIVYNFHHAHTHINDWASSLALMKPHLLCLNLNGMNPNEQPKILGIGKGDHELEMIRVVIESGYDGPIGILDHRADLDARESLIENRDGLAWIRKELASPGSGGPLPPTPTAGTKPKLPDDARSGIVVPGSEAYRRPPITVEVRATIHRRDRYNILVANDSKQSSDHWELFSMTGNGRLTAYLPGAAPDHVHSDAMICDGHPHTIAMIYEQNRIRLYVDGKQVADQAVVATNRLAKVPGDLGIGRLVEGRFRCDGDIHWLRIFKGVREIANVPAVDVTDDASTIQLWKFDLGDAAQPGMPTTEPSADDAESEPRNSQTQLPYDPSRVAQLVRRAQQSGDATRGARVFVDEKLACLSCHKIGSKGGTIGPALTTIAKDRTLNQIVESILWPQRQVSPEHITWKILTTDGNIVTGFKHSSDDQAVVIRDTATNNLVTVVTDDIEQEMAGGSVMPDGLTAAMSPEQQLDLIRFMSELGRDGEPLSESIQQVIQRAQMHGHSHGPADFPLSNPPLRPANWQHATHTVNRDRAYDFYTKQAEYFRQQPHPPTLINAFPGLDGGDQGHWGNQSEVDWADDRWNTTQLGSLQSGVFRADAITVPRGVCVRLGDDGEMSACFNPDTLAFDAVWTGGFVKFSSVREGFLGGLKPDGSLIPVPTPRNIDGPFQYHGYYRSGQRVIFSYTIDGVKYLDSAWVDDGKFVRDFAPADEHPLRDRTTGGPRQWPQVIETTITLGTQRPYAIDTIALPYDNPWNALVSCGGHDFLGDGSALVCTMQGDVWHVSGLDSGLVPQDSGSKNAGTENANQPGVARWTRFASGLHHALGLVVSDGQVYVQCRDQLTRLTDLNDDGEADFYECFSNAPITSSAGHDFICGLQRDRRGHFYTASGNQGLLRISPNGKTATVVATGFRNPDGLGILPDGTVTVPVSEGGWTPASAIHAVKHAASDSGDHPPHHGYGGPKNGQPPELPLVYLPRGIDNSSGGQVHVDSQSFGPLQDQLLHFSFGAGTWFSVLRDQVDGQIQGAVVPLAGDFLSGAHRGRFHPVDGQLYVCGMSGWGTYTPDDGCFQRVRYTGDVVQMPVAFHAFRNGIRITFAEPIDVATAADPAHHFAQCWNYRYSGAYGSPEYSSTHPGTAGHDPLRIESAKVLDDGRSLFLEIPELQPVNQLHLRMHVNDDEPVSSNPAGSGHDLFITLHKLDEPFTAFDGYQLRQKQIAVHPMLFDLATMTKRTPNRWHQPIANARKIQIETGSNLSYVTRQFTVRANEPLALTLSNPDVVPHNWVLVEPGAMQQVGQLGNQMIADPYAFARQYIPQTNQIIAHTDIVSAGQDETIYFVAPNQPGRYPFLCTFPGHWMVMNGTMIVTE</sequence>
<dbReference type="InterPro" id="IPR008972">
    <property type="entry name" value="Cupredoxin"/>
</dbReference>
<keyword evidence="1 5" id="KW-0349">Heme</keyword>
<dbReference type="PANTHER" id="PTHR33546:SF1">
    <property type="entry name" value="LARGE, MULTIFUNCTIONAL SECRETED PROTEIN"/>
    <property type="match status" value="1"/>
</dbReference>
<dbReference type="Pfam" id="PF20601">
    <property type="entry name" value="DUF6797"/>
    <property type="match status" value="1"/>
</dbReference>
<dbReference type="SUPFAM" id="SSF46626">
    <property type="entry name" value="Cytochrome c"/>
    <property type="match status" value="1"/>
</dbReference>
<evidence type="ECO:0000259" key="8">
    <source>
        <dbReference type="PROSITE" id="PS51007"/>
    </source>
</evidence>
<dbReference type="SUPFAM" id="SSF51658">
    <property type="entry name" value="Xylose isomerase-like"/>
    <property type="match status" value="1"/>
</dbReference>
<dbReference type="SUPFAM" id="SSF49899">
    <property type="entry name" value="Concanavalin A-like lectins/glucanases"/>
    <property type="match status" value="1"/>
</dbReference>
<dbReference type="PROSITE" id="PS00196">
    <property type="entry name" value="COPPER_BLUE"/>
    <property type="match status" value="1"/>
</dbReference>
<reference evidence="9 10" key="1">
    <citation type="submission" date="2019-02" db="EMBL/GenBank/DDBJ databases">
        <title>Deep-cultivation of Planctomycetes and their phenomic and genomic characterization uncovers novel biology.</title>
        <authorList>
            <person name="Wiegand S."/>
            <person name="Jogler M."/>
            <person name="Boedeker C."/>
            <person name="Pinto D."/>
            <person name="Vollmers J."/>
            <person name="Rivas-Marin E."/>
            <person name="Kohn T."/>
            <person name="Peeters S.H."/>
            <person name="Heuer A."/>
            <person name="Rast P."/>
            <person name="Oberbeckmann S."/>
            <person name="Bunk B."/>
            <person name="Jeske O."/>
            <person name="Meyerdierks A."/>
            <person name="Storesund J.E."/>
            <person name="Kallscheuer N."/>
            <person name="Luecker S."/>
            <person name="Lage O.M."/>
            <person name="Pohl T."/>
            <person name="Merkel B.J."/>
            <person name="Hornburger P."/>
            <person name="Mueller R.-W."/>
            <person name="Bruemmer F."/>
            <person name="Labrenz M."/>
            <person name="Spormann A.M."/>
            <person name="Op den Camp H."/>
            <person name="Overmann J."/>
            <person name="Amann R."/>
            <person name="Jetten M.S.M."/>
            <person name="Mascher T."/>
            <person name="Medema M.H."/>
            <person name="Devos D.P."/>
            <person name="Kaster A.-K."/>
            <person name="Ovreas L."/>
            <person name="Rohde M."/>
            <person name="Galperin M.Y."/>
            <person name="Jogler C."/>
        </authorList>
    </citation>
    <scope>NUCLEOTIDE SEQUENCE [LARGE SCALE GENOMIC DNA]</scope>
    <source>
        <strain evidence="9 10">K22_7</strain>
    </source>
</reference>
<dbReference type="InterPro" id="IPR036237">
    <property type="entry name" value="Xyl_isomerase-like_sf"/>
</dbReference>
<dbReference type="Proteomes" id="UP000318538">
    <property type="component" value="Chromosome"/>
</dbReference>
<feature type="region of interest" description="Disordered" evidence="6">
    <location>
        <begin position="1117"/>
        <end position="1137"/>
    </location>
</feature>
<dbReference type="InterPro" id="IPR009056">
    <property type="entry name" value="Cyt_c-like_dom"/>
</dbReference>
<keyword evidence="10" id="KW-1185">Reference proteome</keyword>
<evidence type="ECO:0000256" key="7">
    <source>
        <dbReference type="SAM" id="SignalP"/>
    </source>
</evidence>
<keyword evidence="3 5" id="KW-0408">Iron</keyword>
<feature type="region of interest" description="Disordered" evidence="6">
    <location>
        <begin position="471"/>
        <end position="499"/>
    </location>
</feature>
<dbReference type="CDD" id="cd00110">
    <property type="entry name" value="LamG"/>
    <property type="match status" value="1"/>
</dbReference>
<gene>
    <name evidence="9" type="primary">azu</name>
    <name evidence="9" type="ORF">K227x_34340</name>
</gene>
<dbReference type="CDD" id="cd04233">
    <property type="entry name" value="Auracyanin"/>
    <property type="match status" value="1"/>
</dbReference>
<dbReference type="KEGG" id="rlc:K227x_34340"/>
<evidence type="ECO:0000256" key="2">
    <source>
        <dbReference type="ARBA" id="ARBA00022723"/>
    </source>
</evidence>
<dbReference type="Gene3D" id="2.60.120.200">
    <property type="match status" value="1"/>
</dbReference>
<protein>
    <submittedName>
        <fullName evidence="9">Azurin</fullName>
    </submittedName>
</protein>
<evidence type="ECO:0000256" key="4">
    <source>
        <dbReference type="ARBA" id="ARBA00023008"/>
    </source>
</evidence>
<dbReference type="PANTHER" id="PTHR33546">
    <property type="entry name" value="LARGE, MULTIFUNCTIONAL SECRETED PROTEIN-RELATED"/>
    <property type="match status" value="1"/>
</dbReference>
<feature type="domain" description="Cytochrome c" evidence="8">
    <location>
        <begin position="515"/>
        <end position="652"/>
    </location>
</feature>
<dbReference type="Gene3D" id="3.20.20.150">
    <property type="entry name" value="Divalent-metal-dependent TIM barrel enzymes"/>
    <property type="match status" value="1"/>
</dbReference>
<dbReference type="Gene3D" id="2.120.10.30">
    <property type="entry name" value="TolB, C-terminal domain"/>
    <property type="match status" value="1"/>
</dbReference>
<dbReference type="GO" id="GO:0046872">
    <property type="term" value="F:metal ion binding"/>
    <property type="evidence" value="ECO:0007669"/>
    <property type="project" value="UniProtKB-KW"/>
</dbReference>
<evidence type="ECO:0000313" key="10">
    <source>
        <dbReference type="Proteomes" id="UP000318538"/>
    </source>
</evidence>